<name>A0A8T2QEN2_CERRI</name>
<sequence length="131" mass="13760">MSGSCYVASATPATTTGGGRNGAWSDSEQLGNSLRQEEDWQTTITGSDALTVISKEGCCMSRVVTQLLYSLGANPRVVELAANDERFVDTPHELPFILVGGHALGGVDKLFAAHIAGNLILQLKAAGALWL</sequence>
<keyword evidence="4" id="KW-0676">Redox-active center</keyword>
<evidence type="ECO:0000313" key="7">
    <source>
        <dbReference type="Proteomes" id="UP000825935"/>
    </source>
</evidence>
<feature type="region of interest" description="Disordered" evidence="5">
    <location>
        <begin position="1"/>
        <end position="38"/>
    </location>
</feature>
<dbReference type="InterPro" id="IPR036249">
    <property type="entry name" value="Thioredoxin-like_sf"/>
</dbReference>
<comment type="subcellular location">
    <subcellularLocation>
        <location evidence="1">Cytoplasm</location>
    </subcellularLocation>
</comment>
<dbReference type="Gene3D" id="3.40.30.10">
    <property type="entry name" value="Glutaredoxin"/>
    <property type="match status" value="1"/>
</dbReference>
<proteinExistence type="inferred from homology"/>
<evidence type="ECO:0008006" key="8">
    <source>
        <dbReference type="Google" id="ProtNLM"/>
    </source>
</evidence>
<dbReference type="InterPro" id="IPR011905">
    <property type="entry name" value="GlrX-like_pln_2"/>
</dbReference>
<dbReference type="OrthoDB" id="418495at2759"/>
<feature type="compositionally biased region" description="Polar residues" evidence="5">
    <location>
        <begin position="24"/>
        <end position="34"/>
    </location>
</feature>
<accession>A0A8T2QEN2</accession>
<dbReference type="AlphaFoldDB" id="A0A8T2QEN2"/>
<evidence type="ECO:0000256" key="5">
    <source>
        <dbReference type="SAM" id="MobiDB-lite"/>
    </source>
</evidence>
<dbReference type="PANTHER" id="PTHR10168">
    <property type="entry name" value="GLUTAREDOXIN"/>
    <property type="match status" value="1"/>
</dbReference>
<dbReference type="PROSITE" id="PS51354">
    <property type="entry name" value="GLUTAREDOXIN_2"/>
    <property type="match status" value="1"/>
</dbReference>
<gene>
    <name evidence="6" type="ORF">KP509_35G038800</name>
</gene>
<dbReference type="SUPFAM" id="SSF52833">
    <property type="entry name" value="Thioredoxin-like"/>
    <property type="match status" value="1"/>
</dbReference>
<evidence type="ECO:0000256" key="3">
    <source>
        <dbReference type="ARBA" id="ARBA00022490"/>
    </source>
</evidence>
<dbReference type="GO" id="GO:0005737">
    <property type="term" value="C:cytoplasm"/>
    <property type="evidence" value="ECO:0007669"/>
    <property type="project" value="UniProtKB-SubCell"/>
</dbReference>
<evidence type="ECO:0000313" key="6">
    <source>
        <dbReference type="EMBL" id="KAH7282597.1"/>
    </source>
</evidence>
<protein>
    <recommendedName>
        <fullName evidence="8">Glutaredoxin</fullName>
    </recommendedName>
</protein>
<comment type="similarity">
    <text evidence="2">Belongs to the glutaredoxin family. CC-type subfamily.</text>
</comment>
<dbReference type="EMBL" id="CM035440">
    <property type="protein sequence ID" value="KAH7282597.1"/>
    <property type="molecule type" value="Genomic_DNA"/>
</dbReference>
<evidence type="ECO:0000256" key="1">
    <source>
        <dbReference type="ARBA" id="ARBA00004496"/>
    </source>
</evidence>
<reference evidence="6" key="1">
    <citation type="submission" date="2021-08" db="EMBL/GenBank/DDBJ databases">
        <title>WGS assembly of Ceratopteris richardii.</title>
        <authorList>
            <person name="Marchant D.B."/>
            <person name="Chen G."/>
            <person name="Jenkins J."/>
            <person name="Shu S."/>
            <person name="Leebens-Mack J."/>
            <person name="Grimwood J."/>
            <person name="Schmutz J."/>
            <person name="Soltis P."/>
            <person name="Soltis D."/>
            <person name="Chen Z.-H."/>
        </authorList>
    </citation>
    <scope>NUCLEOTIDE SEQUENCE</scope>
    <source>
        <strain evidence="6">Whitten #5841</strain>
        <tissue evidence="6">Leaf</tissue>
    </source>
</reference>
<dbReference type="Proteomes" id="UP000825935">
    <property type="component" value="Chromosome 35"/>
</dbReference>
<keyword evidence="7" id="KW-1185">Reference proteome</keyword>
<organism evidence="6 7">
    <name type="scientific">Ceratopteris richardii</name>
    <name type="common">Triangle waterfern</name>
    <dbReference type="NCBI Taxonomy" id="49495"/>
    <lineage>
        <taxon>Eukaryota</taxon>
        <taxon>Viridiplantae</taxon>
        <taxon>Streptophyta</taxon>
        <taxon>Embryophyta</taxon>
        <taxon>Tracheophyta</taxon>
        <taxon>Polypodiopsida</taxon>
        <taxon>Polypodiidae</taxon>
        <taxon>Polypodiales</taxon>
        <taxon>Pteridineae</taxon>
        <taxon>Pteridaceae</taxon>
        <taxon>Parkerioideae</taxon>
        <taxon>Ceratopteris</taxon>
    </lineage>
</organism>
<keyword evidence="3" id="KW-0963">Cytoplasm</keyword>
<evidence type="ECO:0000256" key="2">
    <source>
        <dbReference type="ARBA" id="ARBA00007568"/>
    </source>
</evidence>
<evidence type="ECO:0000256" key="4">
    <source>
        <dbReference type="ARBA" id="ARBA00023284"/>
    </source>
</evidence>
<comment type="caution">
    <text evidence="6">The sequence shown here is derived from an EMBL/GenBank/DDBJ whole genome shotgun (WGS) entry which is preliminary data.</text>
</comment>